<dbReference type="InterPro" id="IPR036271">
    <property type="entry name" value="Tet_transcr_reg_TetR-rel_C_sf"/>
</dbReference>
<dbReference type="GO" id="GO:0000976">
    <property type="term" value="F:transcription cis-regulatory region binding"/>
    <property type="evidence" value="ECO:0007669"/>
    <property type="project" value="TreeGrafter"/>
</dbReference>
<dbReference type="Pfam" id="PF00440">
    <property type="entry name" value="TetR_N"/>
    <property type="match status" value="1"/>
</dbReference>
<organism evidence="7 8">
    <name type="scientific">Nakamurella panacisegetis</name>
    <dbReference type="NCBI Taxonomy" id="1090615"/>
    <lineage>
        <taxon>Bacteria</taxon>
        <taxon>Bacillati</taxon>
        <taxon>Actinomycetota</taxon>
        <taxon>Actinomycetes</taxon>
        <taxon>Nakamurellales</taxon>
        <taxon>Nakamurellaceae</taxon>
        <taxon>Nakamurella</taxon>
    </lineage>
</organism>
<dbReference type="Proteomes" id="UP000198741">
    <property type="component" value="Chromosome I"/>
</dbReference>
<feature type="domain" description="HTH tetR-type" evidence="6">
    <location>
        <begin position="2"/>
        <end position="62"/>
    </location>
</feature>
<evidence type="ECO:0000256" key="5">
    <source>
        <dbReference type="PROSITE-ProRule" id="PRU00335"/>
    </source>
</evidence>
<evidence type="ECO:0000313" key="7">
    <source>
        <dbReference type="EMBL" id="SDO92426.1"/>
    </source>
</evidence>
<reference evidence="7 8" key="1">
    <citation type="submission" date="2016-10" db="EMBL/GenBank/DDBJ databases">
        <authorList>
            <person name="de Groot N.N."/>
        </authorList>
    </citation>
    <scope>NUCLEOTIDE SEQUENCE [LARGE SCALE GENOMIC DNA]</scope>
    <source>
        <strain evidence="8">P4-7,KCTC 19426,CECT 7604</strain>
    </source>
</reference>
<evidence type="ECO:0000313" key="8">
    <source>
        <dbReference type="Proteomes" id="UP000198741"/>
    </source>
</evidence>
<keyword evidence="4" id="KW-0804">Transcription</keyword>
<dbReference type="PANTHER" id="PTHR30055">
    <property type="entry name" value="HTH-TYPE TRANSCRIPTIONAL REGULATOR RUTR"/>
    <property type="match status" value="1"/>
</dbReference>
<protein>
    <submittedName>
        <fullName evidence="7">Tetracyclin repressor, C-terminal all-alpha domain</fullName>
    </submittedName>
</protein>
<proteinExistence type="predicted"/>
<dbReference type="SUPFAM" id="SSF46689">
    <property type="entry name" value="Homeodomain-like"/>
    <property type="match status" value="1"/>
</dbReference>
<dbReference type="PROSITE" id="PS50977">
    <property type="entry name" value="HTH_TETR_2"/>
    <property type="match status" value="1"/>
</dbReference>
<dbReference type="SUPFAM" id="SSF48498">
    <property type="entry name" value="Tetracyclin repressor-like, C-terminal domain"/>
    <property type="match status" value="1"/>
</dbReference>
<dbReference type="GO" id="GO:0003700">
    <property type="term" value="F:DNA-binding transcription factor activity"/>
    <property type="evidence" value="ECO:0007669"/>
    <property type="project" value="TreeGrafter"/>
</dbReference>
<dbReference type="RefSeq" id="WP_090476122.1">
    <property type="nucleotide sequence ID" value="NZ_LT629710.1"/>
</dbReference>
<accession>A0A1H0NIK8</accession>
<name>A0A1H0NIK8_9ACTN</name>
<evidence type="ECO:0000256" key="2">
    <source>
        <dbReference type="ARBA" id="ARBA00023015"/>
    </source>
</evidence>
<dbReference type="PANTHER" id="PTHR30055:SF151">
    <property type="entry name" value="TRANSCRIPTIONAL REGULATORY PROTEIN"/>
    <property type="match status" value="1"/>
</dbReference>
<dbReference type="GO" id="GO:0046677">
    <property type="term" value="P:response to antibiotic"/>
    <property type="evidence" value="ECO:0007669"/>
    <property type="project" value="InterPro"/>
</dbReference>
<evidence type="ECO:0000256" key="4">
    <source>
        <dbReference type="ARBA" id="ARBA00023163"/>
    </source>
</evidence>
<evidence type="ECO:0000259" key="6">
    <source>
        <dbReference type="PROSITE" id="PS50977"/>
    </source>
</evidence>
<keyword evidence="2" id="KW-0805">Transcription regulation</keyword>
<dbReference type="InterPro" id="IPR001647">
    <property type="entry name" value="HTH_TetR"/>
</dbReference>
<sequence length="189" mass="20360">MRYHRADVVRRALAVLDQHGLADLSMRRLGAELGVAPSALYWHFPNKQSLLAAVADQILEQADLPDSTGKPWRDAVLAETRALRGAMLGHRDGAELIATIHAFELGTISPAQRLTVIMAHATDDPSLARVAANTLVHFVFGAVVDEQTQHQASSVGVLKSEPEDRSAEFELGLSLILDGFGARRHGSGA</sequence>
<evidence type="ECO:0000256" key="3">
    <source>
        <dbReference type="ARBA" id="ARBA00023125"/>
    </source>
</evidence>
<dbReference type="EMBL" id="LT629710">
    <property type="protein sequence ID" value="SDO92426.1"/>
    <property type="molecule type" value="Genomic_DNA"/>
</dbReference>
<dbReference type="InterPro" id="IPR050109">
    <property type="entry name" value="HTH-type_TetR-like_transc_reg"/>
</dbReference>
<dbReference type="Gene3D" id="1.10.357.10">
    <property type="entry name" value="Tetracycline Repressor, domain 2"/>
    <property type="match status" value="1"/>
</dbReference>
<dbReference type="InterPro" id="IPR003012">
    <property type="entry name" value="Tet_transcr_reg_TetR"/>
</dbReference>
<evidence type="ECO:0000256" key="1">
    <source>
        <dbReference type="ARBA" id="ARBA00022491"/>
    </source>
</evidence>
<keyword evidence="3 5" id="KW-0238">DNA-binding</keyword>
<dbReference type="OrthoDB" id="3819648at2"/>
<keyword evidence="1" id="KW-0678">Repressor</keyword>
<keyword evidence="8" id="KW-1185">Reference proteome</keyword>
<dbReference type="PRINTS" id="PR00400">
    <property type="entry name" value="TETREPRESSOR"/>
</dbReference>
<dbReference type="InterPro" id="IPR009057">
    <property type="entry name" value="Homeodomain-like_sf"/>
</dbReference>
<gene>
    <name evidence="7" type="ORF">SAMN04515671_2373</name>
</gene>
<feature type="DNA-binding region" description="H-T-H motif" evidence="5">
    <location>
        <begin position="25"/>
        <end position="44"/>
    </location>
</feature>
<dbReference type="InterPro" id="IPR004111">
    <property type="entry name" value="Repressor_TetR_C"/>
</dbReference>
<dbReference type="GO" id="GO:0045892">
    <property type="term" value="P:negative regulation of DNA-templated transcription"/>
    <property type="evidence" value="ECO:0007669"/>
    <property type="project" value="InterPro"/>
</dbReference>
<dbReference type="Pfam" id="PF02909">
    <property type="entry name" value="TetR_C_1"/>
    <property type="match status" value="1"/>
</dbReference>
<dbReference type="Gene3D" id="1.10.10.60">
    <property type="entry name" value="Homeodomain-like"/>
    <property type="match status" value="1"/>
</dbReference>
<dbReference type="PRINTS" id="PR00455">
    <property type="entry name" value="HTHTETR"/>
</dbReference>
<dbReference type="AlphaFoldDB" id="A0A1H0NIK8"/>
<dbReference type="STRING" id="1090615.SAMN04515671_2373"/>